<evidence type="ECO:0000313" key="2">
    <source>
        <dbReference type="EnsemblPlants" id="cds.evm.model.07.1270"/>
    </source>
</evidence>
<organism evidence="2 3">
    <name type="scientific">Cannabis sativa</name>
    <name type="common">Hemp</name>
    <name type="synonym">Marijuana</name>
    <dbReference type="NCBI Taxonomy" id="3483"/>
    <lineage>
        <taxon>Eukaryota</taxon>
        <taxon>Viridiplantae</taxon>
        <taxon>Streptophyta</taxon>
        <taxon>Embryophyta</taxon>
        <taxon>Tracheophyta</taxon>
        <taxon>Spermatophyta</taxon>
        <taxon>Magnoliopsida</taxon>
        <taxon>eudicotyledons</taxon>
        <taxon>Gunneridae</taxon>
        <taxon>Pentapetalae</taxon>
        <taxon>rosids</taxon>
        <taxon>fabids</taxon>
        <taxon>Rosales</taxon>
        <taxon>Cannabaceae</taxon>
        <taxon>Cannabis</taxon>
    </lineage>
</organism>
<dbReference type="EnsemblPlants" id="evm.model.07.1270">
    <property type="protein sequence ID" value="cds.evm.model.07.1270"/>
    <property type="gene ID" value="evm.TU.07.1270"/>
</dbReference>
<dbReference type="EMBL" id="UZAU01000659">
    <property type="status" value="NOT_ANNOTATED_CDS"/>
    <property type="molecule type" value="Genomic_DNA"/>
</dbReference>
<accession>A0A803Q1Z9</accession>
<feature type="region of interest" description="Disordered" evidence="1">
    <location>
        <begin position="18"/>
        <end position="50"/>
    </location>
</feature>
<protein>
    <submittedName>
        <fullName evidence="2">Uncharacterized protein</fullName>
    </submittedName>
</protein>
<dbReference type="Proteomes" id="UP000596661">
    <property type="component" value="Chromosome 7"/>
</dbReference>
<sequence length="211" mass="22516">MAPRTTNSTIVAASISEAPSLPLPSPTVHHGQDPSSTAATNSDVAPPVTSPLENSISNLYGASSFMFDPSPTGVISSYPVADLPISRPFEHHSTAPFGYSSTLASTSIVSQIQTTMLPPFPSFTLASVQTVPSLASFFSGTTIAPTQPQPTPFFNDNNPFLGTSSHVAYTDITLAFFLIKAYLAPFTINLLKMTVITWELEINQISFPRSF</sequence>
<keyword evidence="3" id="KW-1185">Reference proteome</keyword>
<reference evidence="2" key="2">
    <citation type="submission" date="2021-03" db="UniProtKB">
        <authorList>
            <consortium name="EnsemblPlants"/>
        </authorList>
    </citation>
    <scope>IDENTIFICATION</scope>
</reference>
<name>A0A803Q1Z9_CANSA</name>
<evidence type="ECO:0000313" key="3">
    <source>
        <dbReference type="Proteomes" id="UP000596661"/>
    </source>
</evidence>
<evidence type="ECO:0000256" key="1">
    <source>
        <dbReference type="SAM" id="MobiDB-lite"/>
    </source>
</evidence>
<reference evidence="2" key="1">
    <citation type="submission" date="2018-11" db="EMBL/GenBank/DDBJ databases">
        <authorList>
            <person name="Grassa J C."/>
        </authorList>
    </citation>
    <scope>NUCLEOTIDE SEQUENCE [LARGE SCALE GENOMIC DNA]</scope>
</reference>
<dbReference type="Gramene" id="evm.model.07.1270">
    <property type="protein sequence ID" value="cds.evm.model.07.1270"/>
    <property type="gene ID" value="evm.TU.07.1270"/>
</dbReference>
<dbReference type="AlphaFoldDB" id="A0A803Q1Z9"/>
<feature type="compositionally biased region" description="Polar residues" evidence="1">
    <location>
        <begin position="33"/>
        <end position="43"/>
    </location>
</feature>
<proteinExistence type="predicted"/>